<evidence type="ECO:0000313" key="1">
    <source>
        <dbReference type="EMBL" id="MED6177791.1"/>
    </source>
</evidence>
<protein>
    <submittedName>
        <fullName evidence="1">Uncharacterized protein</fullName>
    </submittedName>
</protein>
<dbReference type="Proteomes" id="UP001341840">
    <property type="component" value="Unassembled WGS sequence"/>
</dbReference>
<sequence>VRSTFSAQAYLSVLAPAILRGLWQAFPECMIADFAILNSTSIPNRASNTTVSGYRSHED</sequence>
<accession>A0ABU6VZ84</accession>
<reference evidence="1 2" key="1">
    <citation type="journal article" date="2023" name="Plants (Basel)">
        <title>Bridging the Gap: Combining Genomics and Transcriptomics Approaches to Understand Stylosanthes scabra, an Orphan Legume from the Brazilian Caatinga.</title>
        <authorList>
            <person name="Ferreira-Neto J.R.C."/>
            <person name="da Silva M.D."/>
            <person name="Binneck E."/>
            <person name="de Melo N.F."/>
            <person name="da Silva R.H."/>
            <person name="de Melo A.L.T.M."/>
            <person name="Pandolfi V."/>
            <person name="Bustamante F.O."/>
            <person name="Brasileiro-Vidal A.C."/>
            <person name="Benko-Iseppon A.M."/>
        </authorList>
    </citation>
    <scope>NUCLEOTIDE SEQUENCE [LARGE SCALE GENOMIC DNA]</scope>
    <source>
        <tissue evidence="1">Leaves</tissue>
    </source>
</reference>
<gene>
    <name evidence="1" type="ORF">PIB30_101406</name>
</gene>
<evidence type="ECO:0000313" key="2">
    <source>
        <dbReference type="Proteomes" id="UP001341840"/>
    </source>
</evidence>
<dbReference type="EMBL" id="JASCZI010153998">
    <property type="protein sequence ID" value="MED6177791.1"/>
    <property type="molecule type" value="Genomic_DNA"/>
</dbReference>
<feature type="non-terminal residue" evidence="1">
    <location>
        <position position="1"/>
    </location>
</feature>
<proteinExistence type="predicted"/>
<organism evidence="1 2">
    <name type="scientific">Stylosanthes scabra</name>
    <dbReference type="NCBI Taxonomy" id="79078"/>
    <lineage>
        <taxon>Eukaryota</taxon>
        <taxon>Viridiplantae</taxon>
        <taxon>Streptophyta</taxon>
        <taxon>Embryophyta</taxon>
        <taxon>Tracheophyta</taxon>
        <taxon>Spermatophyta</taxon>
        <taxon>Magnoliopsida</taxon>
        <taxon>eudicotyledons</taxon>
        <taxon>Gunneridae</taxon>
        <taxon>Pentapetalae</taxon>
        <taxon>rosids</taxon>
        <taxon>fabids</taxon>
        <taxon>Fabales</taxon>
        <taxon>Fabaceae</taxon>
        <taxon>Papilionoideae</taxon>
        <taxon>50 kb inversion clade</taxon>
        <taxon>dalbergioids sensu lato</taxon>
        <taxon>Dalbergieae</taxon>
        <taxon>Pterocarpus clade</taxon>
        <taxon>Stylosanthes</taxon>
    </lineage>
</organism>
<comment type="caution">
    <text evidence="1">The sequence shown here is derived from an EMBL/GenBank/DDBJ whole genome shotgun (WGS) entry which is preliminary data.</text>
</comment>
<name>A0ABU6VZ84_9FABA</name>
<keyword evidence="2" id="KW-1185">Reference proteome</keyword>